<protein>
    <submittedName>
        <fullName evidence="2">CYTH domain-containing protein</fullName>
    </submittedName>
</protein>
<comment type="caution">
    <text evidence="2">The sequence shown here is derived from an EMBL/GenBank/DDBJ whole genome shotgun (WGS) entry which is preliminary data.</text>
</comment>
<evidence type="ECO:0000259" key="1">
    <source>
        <dbReference type="PROSITE" id="PS51707"/>
    </source>
</evidence>
<keyword evidence="3" id="KW-1185">Reference proteome</keyword>
<dbReference type="InterPro" id="IPR023577">
    <property type="entry name" value="CYTH_domain"/>
</dbReference>
<dbReference type="PIRSF" id="PIRSF012526">
    <property type="entry name" value="CYTH_UCP012526"/>
    <property type="match status" value="1"/>
</dbReference>
<dbReference type="InterPro" id="IPR033469">
    <property type="entry name" value="CYTH-like_dom_sf"/>
</dbReference>
<dbReference type="PANTHER" id="PTHR34948">
    <property type="entry name" value="OS08G0299200 PROTEIN"/>
    <property type="match status" value="1"/>
</dbReference>
<gene>
    <name evidence="2" type="ORF">GCM10008935_07490</name>
</gene>
<organism evidence="2 3">
    <name type="scientific">Alkalibacillus silvisoli</name>
    <dbReference type="NCBI Taxonomy" id="392823"/>
    <lineage>
        <taxon>Bacteria</taxon>
        <taxon>Bacillati</taxon>
        <taxon>Bacillota</taxon>
        <taxon>Bacilli</taxon>
        <taxon>Bacillales</taxon>
        <taxon>Bacillaceae</taxon>
        <taxon>Alkalibacillus</taxon>
    </lineage>
</organism>
<dbReference type="CDD" id="cd07762">
    <property type="entry name" value="CYTH-like_Pase_1"/>
    <property type="match status" value="1"/>
</dbReference>
<evidence type="ECO:0000313" key="3">
    <source>
        <dbReference type="Proteomes" id="UP001500740"/>
    </source>
</evidence>
<evidence type="ECO:0000313" key="2">
    <source>
        <dbReference type="EMBL" id="GAA0455118.1"/>
    </source>
</evidence>
<dbReference type="SUPFAM" id="SSF55154">
    <property type="entry name" value="CYTH-like phosphatases"/>
    <property type="match status" value="1"/>
</dbReference>
<dbReference type="Proteomes" id="UP001500740">
    <property type="component" value="Unassembled WGS sequence"/>
</dbReference>
<dbReference type="EMBL" id="BAAACZ010000007">
    <property type="protein sequence ID" value="GAA0455118.1"/>
    <property type="molecule type" value="Genomic_DNA"/>
</dbReference>
<dbReference type="RefSeq" id="WP_343781902.1">
    <property type="nucleotide sequence ID" value="NZ_BAAACZ010000007.1"/>
</dbReference>
<dbReference type="PANTHER" id="PTHR34948:SF2">
    <property type="entry name" value="TRIPHOSPHATE TUNNEL METALLOENZYME 3"/>
    <property type="match status" value="1"/>
</dbReference>
<dbReference type="Pfam" id="PF01928">
    <property type="entry name" value="CYTH"/>
    <property type="match status" value="1"/>
</dbReference>
<proteinExistence type="predicted"/>
<sequence>MQEIEIEFKNLLTKEEYDALVEHYINDYTIAKNQTNYYFETADFQLKHKHAALRVREKGGHYIATLKQPVEDGLLETHDSISETQFNEWYKNLIDLPPNIKKQLDEIGINGNELEYKGTLQTIRYEQQYDNCLIVLDHSTYNGREDYELELEVSNYEQGKQLFEKILNRFKIKQRATSNKIARFLGTVKN</sequence>
<feature type="domain" description="CYTH" evidence="1">
    <location>
        <begin position="3"/>
        <end position="190"/>
    </location>
</feature>
<dbReference type="SMART" id="SM01118">
    <property type="entry name" value="CYTH"/>
    <property type="match status" value="1"/>
</dbReference>
<dbReference type="PROSITE" id="PS51707">
    <property type="entry name" value="CYTH"/>
    <property type="match status" value="1"/>
</dbReference>
<dbReference type="InterPro" id="IPR009195">
    <property type="entry name" value="Uncharacterised_YjbK"/>
</dbReference>
<name>A0ABP3JIV5_9BACI</name>
<reference evidence="3" key="1">
    <citation type="journal article" date="2019" name="Int. J. Syst. Evol. Microbiol.">
        <title>The Global Catalogue of Microorganisms (GCM) 10K type strain sequencing project: providing services to taxonomists for standard genome sequencing and annotation.</title>
        <authorList>
            <consortium name="The Broad Institute Genomics Platform"/>
            <consortium name="The Broad Institute Genome Sequencing Center for Infectious Disease"/>
            <person name="Wu L."/>
            <person name="Ma J."/>
        </authorList>
    </citation>
    <scope>NUCLEOTIDE SEQUENCE [LARGE SCALE GENOMIC DNA]</scope>
    <source>
        <strain evidence="3">JCM 14193</strain>
    </source>
</reference>
<accession>A0ABP3JIV5</accession>
<dbReference type="Gene3D" id="2.40.320.10">
    <property type="entry name" value="Hypothetical Protein Pfu-838710-001"/>
    <property type="match status" value="1"/>
</dbReference>